<dbReference type="PATRIC" id="fig|512763.3.peg.3993"/>
<organism evidence="3 4">
    <name type="scientific">Rufibacter tibetensis</name>
    <dbReference type="NCBI Taxonomy" id="512763"/>
    <lineage>
        <taxon>Bacteria</taxon>
        <taxon>Pseudomonadati</taxon>
        <taxon>Bacteroidota</taxon>
        <taxon>Cytophagia</taxon>
        <taxon>Cytophagales</taxon>
        <taxon>Hymenobacteraceae</taxon>
        <taxon>Rufibacter</taxon>
    </lineage>
</organism>
<dbReference type="InterPro" id="IPR018376">
    <property type="entry name" value="Enoyl-CoA_hyd/isom_CS"/>
</dbReference>
<proteinExistence type="inferred from homology"/>
<dbReference type="SUPFAM" id="SSF52096">
    <property type="entry name" value="ClpP/crotonase"/>
    <property type="match status" value="1"/>
</dbReference>
<dbReference type="AlphaFoldDB" id="A0A0P0CF94"/>
<dbReference type="PANTHER" id="PTHR43459">
    <property type="entry name" value="ENOYL-COA HYDRATASE"/>
    <property type="match status" value="1"/>
</dbReference>
<keyword evidence="4" id="KW-1185">Reference proteome</keyword>
<protein>
    <submittedName>
        <fullName evidence="3">Enoyl-CoA hydratase</fullName>
    </submittedName>
</protein>
<dbReference type="KEGG" id="rti:DC20_18160"/>
<gene>
    <name evidence="3" type="ORF">DC20_18160</name>
</gene>
<accession>A0A0P0CF94</accession>
<dbReference type="OrthoDB" id="9775794at2"/>
<dbReference type="InterPro" id="IPR014748">
    <property type="entry name" value="Enoyl-CoA_hydra_C"/>
</dbReference>
<evidence type="ECO:0000313" key="3">
    <source>
        <dbReference type="EMBL" id="ALJ00541.1"/>
    </source>
</evidence>
<dbReference type="STRING" id="512763.DC20_18160"/>
<evidence type="ECO:0000256" key="2">
    <source>
        <dbReference type="RuleBase" id="RU003707"/>
    </source>
</evidence>
<evidence type="ECO:0000256" key="1">
    <source>
        <dbReference type="ARBA" id="ARBA00005254"/>
    </source>
</evidence>
<dbReference type="Proteomes" id="UP000061382">
    <property type="component" value="Chromosome"/>
</dbReference>
<dbReference type="CDD" id="cd06558">
    <property type="entry name" value="crotonase-like"/>
    <property type="match status" value="1"/>
</dbReference>
<evidence type="ECO:0000313" key="4">
    <source>
        <dbReference type="Proteomes" id="UP000061382"/>
    </source>
</evidence>
<dbReference type="InterPro" id="IPR001753">
    <property type="entry name" value="Enoyl-CoA_hydra/iso"/>
</dbReference>
<dbReference type="GO" id="GO:0003824">
    <property type="term" value="F:catalytic activity"/>
    <property type="evidence" value="ECO:0007669"/>
    <property type="project" value="InterPro"/>
</dbReference>
<dbReference type="PROSITE" id="PS00166">
    <property type="entry name" value="ENOYL_COA_HYDRATASE"/>
    <property type="match status" value="1"/>
</dbReference>
<name>A0A0P0CF94_9BACT</name>
<dbReference type="InterPro" id="IPR029045">
    <property type="entry name" value="ClpP/crotonase-like_dom_sf"/>
</dbReference>
<sequence length="261" mass="28481">MTPSDYIKYSLENGVATLTLNRPNVFNSFNREMALALQGHLQACAEDEAVRAVLLTGEGKAFCGGQDLAEATGPEAMEISEIVVQHYNPIILLLRQLNKPVIAAVNGVAAGAGANLALACDIVVAKETASFIQAFSKIGLIPDSAGTFFLPRLIGFQRASALMMTGNKVTALEAVQMGMIYKAFSENTFETEVRELAQKLAQMPTKGLAYTKQLLNETYQHTLEEQLQQEAVYQQKAGQTQDFKEGVEAFIQKRKPNFKGQ</sequence>
<dbReference type="EMBL" id="CP012643">
    <property type="protein sequence ID" value="ALJ00541.1"/>
    <property type="molecule type" value="Genomic_DNA"/>
</dbReference>
<dbReference type="RefSeq" id="WP_062545127.1">
    <property type="nucleotide sequence ID" value="NZ_CP012643.1"/>
</dbReference>
<dbReference type="Pfam" id="PF00378">
    <property type="entry name" value="ECH_1"/>
    <property type="match status" value="1"/>
</dbReference>
<dbReference type="Gene3D" id="1.10.12.10">
    <property type="entry name" value="Lyase 2-enoyl-coa Hydratase, Chain A, domain 2"/>
    <property type="match status" value="1"/>
</dbReference>
<reference evidence="3 4" key="1">
    <citation type="submission" date="2015-08" db="EMBL/GenBank/DDBJ databases">
        <title>Complete genome sequence of Rufibacter tibetensis strain 1351t, a radiation-resistant bacterium from tibet plateau.</title>
        <authorList>
            <person name="Dai J."/>
        </authorList>
    </citation>
    <scope>NUCLEOTIDE SEQUENCE [LARGE SCALE GENOMIC DNA]</scope>
    <source>
        <strain evidence="3 4">1351</strain>
    </source>
</reference>
<dbReference type="Gene3D" id="3.90.226.10">
    <property type="entry name" value="2-enoyl-CoA Hydratase, Chain A, domain 1"/>
    <property type="match status" value="1"/>
</dbReference>
<comment type="similarity">
    <text evidence="1 2">Belongs to the enoyl-CoA hydratase/isomerase family.</text>
</comment>
<dbReference type="PANTHER" id="PTHR43459:SF1">
    <property type="entry name" value="EG:BACN32G11.4 PROTEIN"/>
    <property type="match status" value="1"/>
</dbReference>